<sequence length="850" mass="95068">MNLASYLPDLADVPESLYDEAISDSFRSWVRSRGITLFPAQEEAILGTEAGDNVIVATPTGSGKSLVALYAHFFALAHNRRTFYTAPIKALVNEKFFALCDAFGAKNVGMMTGDATVNGKAPIICATAEIVANIALRDGPDAEIDQVVMDEFHYYSDPQRGWAWQVPLLELPSTQFILMSATLGDTSFLRKDLSARTGRDTDLVDGTERPVPLSFSYVYTPIHETIETLIKEDKAPIYIVHFSQREAAERAQALKGHVKISAETKEKIRETIGDFRFSSAFGRQLSSLVRQGIGVHHAGMLPKYRRLVEKLAQAGLLTVICGTDTLGVGINVPIRTVLFSGLAKYDGQRHRVLRSREFHQIAGRAGRAGFDTAGYVVIEAPEHEIENYQARQKAGSDPKKLKKLRKKSAPEGRATWAESTYERLINAEPEQMTSQFAVSSSMLLNVLSRPGNGFEAMKRLMRGNHETRAKQNRHIHMAIDLFRGLKQAGIIEQSDTPDETGRYCHVTDELQRDFALNQPLSPFAVAALEILDPDSETFTLDIISVMESILDDPSPLLRAQEKKERGEEIAALKAEGVDYTERMAIVEDITWPMPLKTELDQAFETYSEGHPWAREFSLSPKSVVRHMIERAMNFSDLIAAYGLARSEGVILRYLTDAWRTLLNTVPAEYHTDELDDIIDWLSELIIQVDSSLLDEWNRMADPDTPITDEEVEERAFGDGSEHVLTANKRAFTRMVRNVFFRFVELFAFEKEDELDELTDRVATEDLTDTPDWPAALDDYFDNFADLGVDASARSADMIIIKENGRSWSVRQIIDDPDGNHDWAITGTVDLDVSDEAGDVRLSELSIVEGD</sequence>
<dbReference type="InterPro" id="IPR027417">
    <property type="entry name" value="P-loop_NTPase"/>
</dbReference>
<evidence type="ECO:0000256" key="3">
    <source>
        <dbReference type="ARBA" id="ARBA00022806"/>
    </source>
</evidence>
<dbReference type="GO" id="GO:0003676">
    <property type="term" value="F:nucleic acid binding"/>
    <property type="evidence" value="ECO:0007669"/>
    <property type="project" value="InterPro"/>
</dbReference>
<evidence type="ECO:0000256" key="1">
    <source>
        <dbReference type="ARBA" id="ARBA00022741"/>
    </source>
</evidence>
<evidence type="ECO:0000259" key="5">
    <source>
        <dbReference type="PROSITE" id="PS51192"/>
    </source>
</evidence>
<dbReference type="PROSITE" id="PS51192">
    <property type="entry name" value="HELICASE_ATP_BIND_1"/>
    <property type="match status" value="1"/>
</dbReference>
<evidence type="ECO:0000256" key="2">
    <source>
        <dbReference type="ARBA" id="ARBA00022801"/>
    </source>
</evidence>
<dbReference type="InterPro" id="IPR050699">
    <property type="entry name" value="RNA-DNA_Helicase"/>
</dbReference>
<feature type="domain" description="Helicase C-terminal" evidence="6">
    <location>
        <begin position="252"/>
        <end position="405"/>
    </location>
</feature>
<organism evidence="7 8">
    <name type="scientific">Corynebacterium pseudokroppenstedtii</name>
    <dbReference type="NCBI Taxonomy" id="2804917"/>
    <lineage>
        <taxon>Bacteria</taxon>
        <taxon>Bacillati</taxon>
        <taxon>Actinomycetota</taxon>
        <taxon>Actinomycetes</taxon>
        <taxon>Mycobacteriales</taxon>
        <taxon>Corynebacteriaceae</taxon>
        <taxon>Corynebacterium</taxon>
    </lineage>
</organism>
<keyword evidence="2" id="KW-0378">Hydrolase</keyword>
<dbReference type="PANTHER" id="PTHR12131">
    <property type="entry name" value="ATP-DEPENDENT RNA AND DNA HELICASE"/>
    <property type="match status" value="1"/>
</dbReference>
<dbReference type="CDD" id="cd17921">
    <property type="entry name" value="DEXHc_Ski2"/>
    <property type="match status" value="1"/>
</dbReference>
<dbReference type="Gene3D" id="3.40.50.300">
    <property type="entry name" value="P-loop containing nucleotide triphosphate hydrolases"/>
    <property type="match status" value="2"/>
</dbReference>
<dbReference type="SUPFAM" id="SSF52540">
    <property type="entry name" value="P-loop containing nucleoside triphosphate hydrolases"/>
    <property type="match status" value="1"/>
</dbReference>
<keyword evidence="3" id="KW-0347">Helicase</keyword>
<dbReference type="EMBL" id="CP137757">
    <property type="protein sequence ID" value="WPF24077.1"/>
    <property type="molecule type" value="Genomic_DNA"/>
</dbReference>
<accession>A0AAU0PV08</accession>
<dbReference type="Pfam" id="PF12029">
    <property type="entry name" value="DUF3516"/>
    <property type="match status" value="1"/>
</dbReference>
<dbReference type="GO" id="GO:0016787">
    <property type="term" value="F:hydrolase activity"/>
    <property type="evidence" value="ECO:0007669"/>
    <property type="project" value="UniProtKB-KW"/>
</dbReference>
<dbReference type="AlphaFoldDB" id="A0AAU0PV08"/>
<dbReference type="InterPro" id="IPR021904">
    <property type="entry name" value="DUF3516"/>
</dbReference>
<dbReference type="PANTHER" id="PTHR12131:SF1">
    <property type="entry name" value="ATP-DEPENDENT RNA HELICASE SUPV3L1, MITOCHONDRIAL-RELATED"/>
    <property type="match status" value="1"/>
</dbReference>
<protein>
    <submittedName>
        <fullName evidence="7">DUF3516 domain-containing protein</fullName>
    </submittedName>
</protein>
<feature type="domain" description="Helicase ATP-binding" evidence="5">
    <location>
        <begin position="45"/>
        <end position="201"/>
    </location>
</feature>
<dbReference type="KEGG" id="cpsk:Q0N40_05720"/>
<keyword evidence="1" id="KW-0547">Nucleotide-binding</keyword>
<proteinExistence type="predicted"/>
<gene>
    <name evidence="7" type="ORF">Q0N40_05720</name>
</gene>
<evidence type="ECO:0000313" key="7">
    <source>
        <dbReference type="EMBL" id="WPF24077.1"/>
    </source>
</evidence>
<dbReference type="InterPro" id="IPR011545">
    <property type="entry name" value="DEAD/DEAH_box_helicase_dom"/>
</dbReference>
<dbReference type="PROSITE" id="PS51194">
    <property type="entry name" value="HELICASE_CTER"/>
    <property type="match status" value="1"/>
</dbReference>
<evidence type="ECO:0000256" key="4">
    <source>
        <dbReference type="ARBA" id="ARBA00022840"/>
    </source>
</evidence>
<dbReference type="SMART" id="SM00490">
    <property type="entry name" value="HELICc"/>
    <property type="match status" value="1"/>
</dbReference>
<dbReference type="InterPro" id="IPR001650">
    <property type="entry name" value="Helicase_C-like"/>
</dbReference>
<reference evidence="7 8" key="1">
    <citation type="submission" date="2023-10" db="EMBL/GenBank/DDBJ databases">
        <title>complete genome sequence of Corynebacterium pseudokroppenstedtii P15-C1.</title>
        <authorList>
            <person name="Bruggemann H."/>
            <person name="Poehlein A."/>
        </authorList>
    </citation>
    <scope>NUCLEOTIDE SEQUENCE [LARGE SCALE GENOMIC DNA]</scope>
    <source>
        <strain evidence="7 8">P15_C1</strain>
    </source>
</reference>
<dbReference type="Pfam" id="PF00271">
    <property type="entry name" value="Helicase_C"/>
    <property type="match status" value="1"/>
</dbReference>
<dbReference type="Proteomes" id="UP001174314">
    <property type="component" value="Chromosome"/>
</dbReference>
<name>A0AAU0PV08_9CORY</name>
<dbReference type="Pfam" id="PF00270">
    <property type="entry name" value="DEAD"/>
    <property type="match status" value="1"/>
</dbReference>
<evidence type="ECO:0000313" key="8">
    <source>
        <dbReference type="Proteomes" id="UP001174314"/>
    </source>
</evidence>
<dbReference type="GO" id="GO:0004386">
    <property type="term" value="F:helicase activity"/>
    <property type="evidence" value="ECO:0007669"/>
    <property type="project" value="UniProtKB-KW"/>
</dbReference>
<dbReference type="InterPro" id="IPR014001">
    <property type="entry name" value="Helicase_ATP-bd"/>
</dbReference>
<keyword evidence="8" id="KW-1185">Reference proteome</keyword>
<evidence type="ECO:0000259" key="6">
    <source>
        <dbReference type="PROSITE" id="PS51194"/>
    </source>
</evidence>
<dbReference type="GO" id="GO:0005524">
    <property type="term" value="F:ATP binding"/>
    <property type="evidence" value="ECO:0007669"/>
    <property type="project" value="UniProtKB-KW"/>
</dbReference>
<keyword evidence="4" id="KW-0067">ATP-binding</keyword>
<dbReference type="SMART" id="SM00487">
    <property type="entry name" value="DEXDc"/>
    <property type="match status" value="1"/>
</dbReference>
<dbReference type="RefSeq" id="WP_221923737.1">
    <property type="nucleotide sequence ID" value="NZ_CP137757.1"/>
</dbReference>